<accession>A0A5J4WZM1</accession>
<name>A0A5J4WZM1_9EUKA</name>
<comment type="caution">
    <text evidence="1">The sequence shown here is derived from an EMBL/GenBank/DDBJ whole genome shotgun (WGS) entry which is preliminary data.</text>
</comment>
<dbReference type="Proteomes" id="UP000324800">
    <property type="component" value="Unassembled WGS sequence"/>
</dbReference>
<dbReference type="EMBL" id="SNRW01000541">
    <property type="protein sequence ID" value="KAA6400568.1"/>
    <property type="molecule type" value="Genomic_DNA"/>
</dbReference>
<reference evidence="1 2" key="1">
    <citation type="submission" date="2019-03" db="EMBL/GenBank/DDBJ databases">
        <title>Single cell metagenomics reveals metabolic interactions within the superorganism composed of flagellate Streblomastix strix and complex community of Bacteroidetes bacteria on its surface.</title>
        <authorList>
            <person name="Treitli S.C."/>
            <person name="Kolisko M."/>
            <person name="Husnik F."/>
            <person name="Keeling P."/>
            <person name="Hampl V."/>
        </authorList>
    </citation>
    <scope>NUCLEOTIDE SEQUENCE [LARGE SCALE GENOMIC DNA]</scope>
    <source>
        <strain evidence="1">ST1C</strain>
    </source>
</reference>
<proteinExistence type="predicted"/>
<sequence>MNAKVMMKLLKFNPTIDLLTIRKTKLARQYCTLSIDPKATARDAFTIPQKMEKPVIHPSISLIDITLNLSPSSQVLINGPRALTRVNAKTVICNNATSTSIKELRLNTAKEILDRDTYNIDDLLNYIRCRVQFIKQMDEEKLEGITLALIMAITARRMAELTKAAHLEASFTSDQFEFQSDIIKISGDRLSLIVRRAKDPTVCSVCWFTHWWMIQMQRSKNGQILRQDQKKNKPASADKCLLLTKMVINAAGLLSQF</sequence>
<protein>
    <submittedName>
        <fullName evidence="1">Uncharacterized protein</fullName>
    </submittedName>
</protein>
<organism evidence="1 2">
    <name type="scientific">Streblomastix strix</name>
    <dbReference type="NCBI Taxonomy" id="222440"/>
    <lineage>
        <taxon>Eukaryota</taxon>
        <taxon>Metamonada</taxon>
        <taxon>Preaxostyla</taxon>
        <taxon>Oxymonadida</taxon>
        <taxon>Streblomastigidae</taxon>
        <taxon>Streblomastix</taxon>
    </lineage>
</organism>
<gene>
    <name evidence="1" type="ORF">EZS28_003905</name>
</gene>
<dbReference type="AlphaFoldDB" id="A0A5J4WZM1"/>
<evidence type="ECO:0000313" key="2">
    <source>
        <dbReference type="Proteomes" id="UP000324800"/>
    </source>
</evidence>
<evidence type="ECO:0000313" key="1">
    <source>
        <dbReference type="EMBL" id="KAA6400568.1"/>
    </source>
</evidence>